<feature type="transmembrane region" description="Helical" evidence="5">
    <location>
        <begin position="82"/>
        <end position="98"/>
    </location>
</feature>
<dbReference type="Pfam" id="PF04191">
    <property type="entry name" value="PEMT"/>
    <property type="match status" value="1"/>
</dbReference>
<name>A0ABN6K641_9ACTO</name>
<reference evidence="6 7" key="1">
    <citation type="submission" date="2021-08" db="EMBL/GenBank/DDBJ databases">
        <title>Whole genome sequence of novel Actinomyces species strain MAS-1.</title>
        <authorList>
            <person name="Saito M."/>
            <person name="Kuwahara N."/>
            <person name="Takizawa T."/>
            <person name="Gotouda H."/>
            <person name="Ochiai T."/>
        </authorList>
    </citation>
    <scope>NUCLEOTIDE SEQUENCE [LARGE SCALE GENOMIC DNA]</scope>
    <source>
        <strain evidence="6 7">MAS-1</strain>
    </source>
</reference>
<evidence type="ECO:0000256" key="2">
    <source>
        <dbReference type="ARBA" id="ARBA00022692"/>
    </source>
</evidence>
<dbReference type="EMBL" id="AP025017">
    <property type="protein sequence ID" value="BDA63836.1"/>
    <property type="molecule type" value="Genomic_DNA"/>
</dbReference>
<dbReference type="InterPro" id="IPR007318">
    <property type="entry name" value="Phopholipid_MeTrfase"/>
</dbReference>
<evidence type="ECO:0000256" key="5">
    <source>
        <dbReference type="SAM" id="Phobius"/>
    </source>
</evidence>
<protein>
    <recommendedName>
        <fullName evidence="8">Isoprenylcysteine carboxylmethyltransferase family protein</fullName>
    </recommendedName>
</protein>
<dbReference type="Proteomes" id="UP000824496">
    <property type="component" value="Chromosome"/>
</dbReference>
<comment type="subcellular location">
    <subcellularLocation>
        <location evidence="1">Endomembrane system</location>
        <topology evidence="1">Multi-pass membrane protein</topology>
    </subcellularLocation>
</comment>
<keyword evidence="7" id="KW-1185">Reference proteome</keyword>
<keyword evidence="4 5" id="KW-0472">Membrane</keyword>
<evidence type="ECO:0000256" key="1">
    <source>
        <dbReference type="ARBA" id="ARBA00004127"/>
    </source>
</evidence>
<keyword evidence="2 5" id="KW-0812">Transmembrane</keyword>
<keyword evidence="3 5" id="KW-1133">Transmembrane helix</keyword>
<evidence type="ECO:0000313" key="6">
    <source>
        <dbReference type="EMBL" id="BDA63836.1"/>
    </source>
</evidence>
<evidence type="ECO:0000256" key="4">
    <source>
        <dbReference type="ARBA" id="ARBA00023136"/>
    </source>
</evidence>
<evidence type="ECO:0008006" key="8">
    <source>
        <dbReference type="Google" id="ProtNLM"/>
    </source>
</evidence>
<feature type="transmembrane region" description="Helical" evidence="5">
    <location>
        <begin position="28"/>
        <end position="47"/>
    </location>
</feature>
<accession>A0ABN6K641</accession>
<sequence>MGIRVPPVVVLGAAGAAQRLTGRRRRRTARSVLASTAVAGASGALILEGVAEFARHRTTVDPHGVERASALVTTGPNALTRNPMYVGMLGLLVARAVARRRRRALLPAVGFWWAIDRFQIPAEEEALAERFGQEYADYCTQVPRWLWQGEASSRKP</sequence>
<gene>
    <name evidence="6" type="ORF">MANAM107_06700</name>
</gene>
<evidence type="ECO:0000313" key="7">
    <source>
        <dbReference type="Proteomes" id="UP000824496"/>
    </source>
</evidence>
<proteinExistence type="predicted"/>
<organism evidence="6 7">
    <name type="scientific">Actinomyces capricornis</name>
    <dbReference type="NCBI Taxonomy" id="2755559"/>
    <lineage>
        <taxon>Bacteria</taxon>
        <taxon>Bacillati</taxon>
        <taxon>Actinomycetota</taxon>
        <taxon>Actinomycetes</taxon>
        <taxon>Actinomycetales</taxon>
        <taxon>Actinomycetaceae</taxon>
        <taxon>Actinomyces</taxon>
    </lineage>
</organism>
<dbReference type="Gene3D" id="1.20.120.1630">
    <property type="match status" value="1"/>
</dbReference>
<dbReference type="RefSeq" id="WP_223911102.1">
    <property type="nucleotide sequence ID" value="NZ_AP025017.1"/>
</dbReference>
<evidence type="ECO:0000256" key="3">
    <source>
        <dbReference type="ARBA" id="ARBA00022989"/>
    </source>
</evidence>